<organism evidence="1 2">
    <name type="scientific">Paramecium octaurelia</name>
    <dbReference type="NCBI Taxonomy" id="43137"/>
    <lineage>
        <taxon>Eukaryota</taxon>
        <taxon>Sar</taxon>
        <taxon>Alveolata</taxon>
        <taxon>Ciliophora</taxon>
        <taxon>Intramacronucleata</taxon>
        <taxon>Oligohymenophorea</taxon>
        <taxon>Peniculida</taxon>
        <taxon>Parameciidae</taxon>
        <taxon>Paramecium</taxon>
    </lineage>
</organism>
<name>A0A8S1SPX8_PAROT</name>
<comment type="caution">
    <text evidence="1">The sequence shown here is derived from an EMBL/GenBank/DDBJ whole genome shotgun (WGS) entry which is preliminary data.</text>
</comment>
<keyword evidence="2" id="KW-1185">Reference proteome</keyword>
<accession>A0A8S1SPX8</accession>
<reference evidence="1" key="1">
    <citation type="submission" date="2021-01" db="EMBL/GenBank/DDBJ databases">
        <authorList>
            <consortium name="Genoscope - CEA"/>
            <person name="William W."/>
        </authorList>
    </citation>
    <scope>NUCLEOTIDE SEQUENCE</scope>
</reference>
<dbReference type="Proteomes" id="UP000683925">
    <property type="component" value="Unassembled WGS sequence"/>
</dbReference>
<sequence>MYAETLTDFIITKNYIKQLIVSQKNHSLQNLYKYRISYPDDIQLQLIANLLFSSLHFMIRSERQKVIGFRKTYCLFSNIIELEFVIMLIQILEKHELEIYLIYLCNLILQLGVNTYFN</sequence>
<proteinExistence type="predicted"/>
<protein>
    <submittedName>
        <fullName evidence="1">Uncharacterized protein</fullName>
    </submittedName>
</protein>
<dbReference type="EMBL" id="CAJJDP010000014">
    <property type="protein sequence ID" value="CAD8142785.1"/>
    <property type="molecule type" value="Genomic_DNA"/>
</dbReference>
<evidence type="ECO:0000313" key="2">
    <source>
        <dbReference type="Proteomes" id="UP000683925"/>
    </source>
</evidence>
<evidence type="ECO:0000313" key="1">
    <source>
        <dbReference type="EMBL" id="CAD8142785.1"/>
    </source>
</evidence>
<dbReference type="AlphaFoldDB" id="A0A8S1SPX8"/>
<gene>
    <name evidence="1" type="ORF">POCTA_138.1.T0140151</name>
</gene>